<keyword evidence="1" id="KW-0812">Transmembrane</keyword>
<protein>
    <submittedName>
        <fullName evidence="2">Uncharacterized protein</fullName>
    </submittedName>
</protein>
<evidence type="ECO:0000313" key="2">
    <source>
        <dbReference type="EMBL" id="GAI52631.1"/>
    </source>
</evidence>
<organism evidence="2">
    <name type="scientific">marine sediment metagenome</name>
    <dbReference type="NCBI Taxonomy" id="412755"/>
    <lineage>
        <taxon>unclassified sequences</taxon>
        <taxon>metagenomes</taxon>
        <taxon>ecological metagenomes</taxon>
    </lineage>
</organism>
<feature type="transmembrane region" description="Helical" evidence="1">
    <location>
        <begin position="43"/>
        <end position="64"/>
    </location>
</feature>
<feature type="non-terminal residue" evidence="2">
    <location>
        <position position="80"/>
    </location>
</feature>
<name>X1QCU7_9ZZZZ</name>
<feature type="transmembrane region" description="Helical" evidence="1">
    <location>
        <begin position="7"/>
        <end position="31"/>
    </location>
</feature>
<keyword evidence="1" id="KW-0472">Membrane</keyword>
<comment type="caution">
    <text evidence="2">The sequence shown here is derived from an EMBL/GenBank/DDBJ whole genome shotgun (WGS) entry which is preliminary data.</text>
</comment>
<dbReference type="EMBL" id="BARV01038959">
    <property type="protein sequence ID" value="GAI52631.1"/>
    <property type="molecule type" value="Genomic_DNA"/>
</dbReference>
<sequence>MQIVTLFLALIGSILILKFGPFKGFIIYFIGLCWYPQPLVVSIGTVEFSLSRILIFAIFASIFFRSKLLSEFKWNLMDTS</sequence>
<dbReference type="AlphaFoldDB" id="X1QCU7"/>
<proteinExistence type="predicted"/>
<keyword evidence="1" id="KW-1133">Transmembrane helix</keyword>
<accession>X1QCU7</accession>
<gene>
    <name evidence="2" type="ORF">S06H3_59855</name>
</gene>
<evidence type="ECO:0000256" key="1">
    <source>
        <dbReference type="SAM" id="Phobius"/>
    </source>
</evidence>
<reference evidence="2" key="1">
    <citation type="journal article" date="2014" name="Front. Microbiol.">
        <title>High frequency of phylogenetically diverse reductive dehalogenase-homologous genes in deep subseafloor sedimentary metagenomes.</title>
        <authorList>
            <person name="Kawai M."/>
            <person name="Futagami T."/>
            <person name="Toyoda A."/>
            <person name="Takaki Y."/>
            <person name="Nishi S."/>
            <person name="Hori S."/>
            <person name="Arai W."/>
            <person name="Tsubouchi T."/>
            <person name="Morono Y."/>
            <person name="Uchiyama I."/>
            <person name="Ito T."/>
            <person name="Fujiyama A."/>
            <person name="Inagaki F."/>
            <person name="Takami H."/>
        </authorList>
    </citation>
    <scope>NUCLEOTIDE SEQUENCE</scope>
    <source>
        <strain evidence="2">Expedition CK06-06</strain>
    </source>
</reference>